<evidence type="ECO:0008006" key="4">
    <source>
        <dbReference type="Google" id="ProtNLM"/>
    </source>
</evidence>
<comment type="caution">
    <text evidence="2">The sequence shown here is derived from an EMBL/GenBank/DDBJ whole genome shotgun (WGS) entry which is preliminary data.</text>
</comment>
<gene>
    <name evidence="2" type="ORF">QFZ22_005352</name>
</gene>
<protein>
    <recommendedName>
        <fullName evidence="4">MarR family transcriptional regulator</fullName>
    </recommendedName>
</protein>
<evidence type="ECO:0000313" key="3">
    <source>
        <dbReference type="Proteomes" id="UP001234216"/>
    </source>
</evidence>
<organism evidence="2 3">
    <name type="scientific">Streptomyces canus</name>
    <dbReference type="NCBI Taxonomy" id="58343"/>
    <lineage>
        <taxon>Bacteria</taxon>
        <taxon>Bacillati</taxon>
        <taxon>Actinomycetota</taxon>
        <taxon>Actinomycetes</taxon>
        <taxon>Kitasatosporales</taxon>
        <taxon>Streptomycetaceae</taxon>
        <taxon>Streptomyces</taxon>
        <taxon>Streptomyces aurantiacus group</taxon>
    </lineage>
</organism>
<dbReference type="EMBL" id="JAUSZV010000005">
    <property type="protein sequence ID" value="MDQ0909367.1"/>
    <property type="molecule type" value="Genomic_DNA"/>
</dbReference>
<reference evidence="2" key="1">
    <citation type="submission" date="2023-07" db="EMBL/GenBank/DDBJ databases">
        <title>Comparative genomics of wheat-associated soil bacteria to identify genetic determinants of phenazine resistance.</title>
        <authorList>
            <person name="Mouncey N."/>
        </authorList>
    </citation>
    <scope>NUCLEOTIDE SEQUENCE</scope>
    <source>
        <strain evidence="2">V4I22</strain>
    </source>
</reference>
<accession>A0AAW8FJX5</accession>
<proteinExistence type="predicted"/>
<evidence type="ECO:0000313" key="2">
    <source>
        <dbReference type="EMBL" id="MDQ0909367.1"/>
    </source>
</evidence>
<dbReference type="AlphaFoldDB" id="A0AAW8FJX5"/>
<feature type="region of interest" description="Disordered" evidence="1">
    <location>
        <begin position="239"/>
        <end position="262"/>
    </location>
</feature>
<evidence type="ECO:0000256" key="1">
    <source>
        <dbReference type="SAM" id="MobiDB-lite"/>
    </source>
</evidence>
<feature type="compositionally biased region" description="Basic and acidic residues" evidence="1">
    <location>
        <begin position="250"/>
        <end position="262"/>
    </location>
</feature>
<sequence>MPKAQFAREADMLEPIVRQAPKLVGVEGKVFFEVESTSGIPDVVLVSFDEEAIRQRRVRSQGLVLDLAGMSVLFSLQKALGGTLSPSQIANQTHLSAGHISSSVLPQLARSGHVEKHSRGKWAAVSSFCSLATRICTIEAKIRDWRSGYHQTLRHGLAADEAWLVLDAEQSAPALAHRDWFSIAGIGLASLDQETGLESLVPAKSARKQGASVYRELLVERAAALCMRGKVSGPIRHVFGSDLTTSTGPDPRRPSALETVRR</sequence>
<dbReference type="Proteomes" id="UP001234216">
    <property type="component" value="Unassembled WGS sequence"/>
</dbReference>
<name>A0AAW8FJX5_9ACTN</name>